<keyword evidence="4" id="KW-1185">Reference proteome</keyword>
<organism evidence="3 4">
    <name type="scientific">Larkinella arboricola</name>
    <dbReference type="NCBI Taxonomy" id="643671"/>
    <lineage>
        <taxon>Bacteria</taxon>
        <taxon>Pseudomonadati</taxon>
        <taxon>Bacteroidota</taxon>
        <taxon>Cytophagia</taxon>
        <taxon>Cytophagales</taxon>
        <taxon>Spirosomataceae</taxon>
        <taxon>Larkinella</taxon>
    </lineage>
</organism>
<dbReference type="CDD" id="cd16936">
    <property type="entry name" value="HATPase_RsbW-like"/>
    <property type="match status" value="1"/>
</dbReference>
<dbReference type="GO" id="GO:0004674">
    <property type="term" value="F:protein serine/threonine kinase activity"/>
    <property type="evidence" value="ECO:0007669"/>
    <property type="project" value="UniProtKB-KW"/>
</dbReference>
<dbReference type="EMBL" id="QLMC01000006">
    <property type="protein sequence ID" value="RAJ93169.1"/>
    <property type="molecule type" value="Genomic_DNA"/>
</dbReference>
<comment type="caution">
    <text evidence="3">The sequence shown here is derived from an EMBL/GenBank/DDBJ whole genome shotgun (WGS) entry which is preliminary data.</text>
</comment>
<gene>
    <name evidence="3" type="ORF">LX87_04681</name>
</gene>
<evidence type="ECO:0000313" key="3">
    <source>
        <dbReference type="EMBL" id="RAJ93169.1"/>
    </source>
</evidence>
<keyword evidence="1" id="KW-0723">Serine/threonine-protein kinase</keyword>
<proteinExistence type="predicted"/>
<keyword evidence="1" id="KW-0418">Kinase</keyword>
<keyword evidence="1" id="KW-0808">Transferase</keyword>
<evidence type="ECO:0000313" key="4">
    <source>
        <dbReference type="Proteomes" id="UP000248790"/>
    </source>
</evidence>
<name>A0A327WMJ9_LARAB</name>
<reference evidence="3 4" key="1">
    <citation type="submission" date="2018-06" db="EMBL/GenBank/DDBJ databases">
        <title>Genomic Encyclopedia of Archaeal and Bacterial Type Strains, Phase II (KMG-II): from individual species to whole genera.</title>
        <authorList>
            <person name="Goeker M."/>
        </authorList>
    </citation>
    <scope>NUCLEOTIDE SEQUENCE [LARGE SCALE GENOMIC DNA]</scope>
    <source>
        <strain evidence="3 4">DSM 21851</strain>
    </source>
</reference>
<sequence length="141" mass="15760">MERKTFPGTLDSLADIRQVAKEEAQRVGLSKKAAYNLMLAIDEIATNIIVHGYEEAGRSGSVDVVTEVADGQLILTLEDDATPFDPLQRDLPGEETFTQPLEERPIGGMGIYLTINGIDEFRYEFVNNRNRNIFISRIGEK</sequence>
<dbReference type="Gene3D" id="3.30.565.10">
    <property type="entry name" value="Histidine kinase-like ATPase, C-terminal domain"/>
    <property type="match status" value="1"/>
</dbReference>
<dbReference type="InterPro" id="IPR050267">
    <property type="entry name" value="Anti-sigma-factor_SerPK"/>
</dbReference>
<dbReference type="RefSeq" id="WP_111630701.1">
    <property type="nucleotide sequence ID" value="NZ_QLMC01000006.1"/>
</dbReference>
<protein>
    <submittedName>
        <fullName evidence="3">Anti-sigma regulatory factor (Ser/Thr protein kinase)</fullName>
    </submittedName>
</protein>
<accession>A0A327WMJ9</accession>
<dbReference type="OrthoDB" id="9792240at2"/>
<evidence type="ECO:0000256" key="1">
    <source>
        <dbReference type="ARBA" id="ARBA00022527"/>
    </source>
</evidence>
<dbReference type="InterPro" id="IPR003594">
    <property type="entry name" value="HATPase_dom"/>
</dbReference>
<dbReference type="AlphaFoldDB" id="A0A327WMJ9"/>
<dbReference type="Pfam" id="PF13581">
    <property type="entry name" value="HATPase_c_2"/>
    <property type="match status" value="1"/>
</dbReference>
<dbReference type="PANTHER" id="PTHR35526">
    <property type="entry name" value="ANTI-SIGMA-F FACTOR RSBW-RELATED"/>
    <property type="match status" value="1"/>
</dbReference>
<dbReference type="InterPro" id="IPR036890">
    <property type="entry name" value="HATPase_C_sf"/>
</dbReference>
<dbReference type="PANTHER" id="PTHR35526:SF6">
    <property type="entry name" value="SLR1861 PROTEIN"/>
    <property type="match status" value="1"/>
</dbReference>
<dbReference type="SUPFAM" id="SSF55874">
    <property type="entry name" value="ATPase domain of HSP90 chaperone/DNA topoisomerase II/histidine kinase"/>
    <property type="match status" value="1"/>
</dbReference>
<evidence type="ECO:0000259" key="2">
    <source>
        <dbReference type="Pfam" id="PF13581"/>
    </source>
</evidence>
<dbReference type="Proteomes" id="UP000248790">
    <property type="component" value="Unassembled WGS sequence"/>
</dbReference>
<feature type="domain" description="Histidine kinase/HSP90-like ATPase" evidence="2">
    <location>
        <begin position="6"/>
        <end position="128"/>
    </location>
</feature>